<dbReference type="KEGG" id="mbur:EQU24_04090"/>
<keyword evidence="5" id="KW-1185">Reference proteome</keyword>
<evidence type="ECO:0000313" key="4">
    <source>
        <dbReference type="EMBL" id="QCW81524.1"/>
    </source>
</evidence>
<feature type="active site" description="Proton donor" evidence="2">
    <location>
        <position position="148"/>
    </location>
</feature>
<accession>A0A4P9UK26</accession>
<evidence type="ECO:0000256" key="1">
    <source>
        <dbReference type="ARBA" id="ARBA00022679"/>
    </source>
</evidence>
<keyword evidence="2" id="KW-0963">Cytoplasm</keyword>
<dbReference type="EC" id="2.3.1.266" evidence="2"/>
<comment type="similarity">
    <text evidence="2">Belongs to the acetyltransferase family. RimI subfamily.</text>
</comment>
<evidence type="ECO:0000313" key="5">
    <source>
        <dbReference type="Proteomes" id="UP000305881"/>
    </source>
</evidence>
<organism evidence="4 5">
    <name type="scientific">Methylotuvimicrobium buryatense</name>
    <name type="common">Methylomicrobium buryatense</name>
    <dbReference type="NCBI Taxonomy" id="95641"/>
    <lineage>
        <taxon>Bacteria</taxon>
        <taxon>Pseudomonadati</taxon>
        <taxon>Pseudomonadota</taxon>
        <taxon>Gammaproteobacteria</taxon>
        <taxon>Methylococcales</taxon>
        <taxon>Methylococcaceae</taxon>
        <taxon>Methylotuvimicrobium</taxon>
    </lineage>
</organism>
<protein>
    <recommendedName>
        <fullName evidence="2">[Ribosomal protein bS18]-alanine N-acetyltransferase</fullName>
        <ecNumber evidence="2">2.3.1.266</ecNumber>
    </recommendedName>
</protein>
<name>A0A4P9UK26_METBY</name>
<comment type="function">
    <text evidence="2">Acetylates the N-terminal alanine of ribosomal protein bS18.</text>
</comment>
<dbReference type="Gene3D" id="3.40.630.30">
    <property type="match status" value="1"/>
</dbReference>
<comment type="caution">
    <text evidence="2">Lacks conserved residue(s) required for the propagation of feature annotation.</text>
</comment>
<comment type="subcellular location">
    <subcellularLocation>
        <location evidence="2">Cytoplasm</location>
    </subcellularLocation>
</comment>
<keyword evidence="1 2" id="KW-0808">Transferase</keyword>
<gene>
    <name evidence="2 4" type="primary">rimI</name>
    <name evidence="4" type="ORF">EQU24_04090</name>
</gene>
<dbReference type="GO" id="GO:0008999">
    <property type="term" value="F:protein-N-terminal-alanine acetyltransferase activity"/>
    <property type="evidence" value="ECO:0007669"/>
    <property type="project" value="UniProtKB-UniRule"/>
</dbReference>
<dbReference type="InterPro" id="IPR000182">
    <property type="entry name" value="GNAT_dom"/>
</dbReference>
<dbReference type="SUPFAM" id="SSF55729">
    <property type="entry name" value="Acyl-CoA N-acyltransferases (Nat)"/>
    <property type="match status" value="1"/>
</dbReference>
<dbReference type="RefSeq" id="WP_017840719.1">
    <property type="nucleotide sequence ID" value="NZ_CP035467.1"/>
</dbReference>
<feature type="active site" description="Proton acceptor" evidence="2">
    <location>
        <position position="136"/>
    </location>
</feature>
<dbReference type="STRING" id="675511.GCA_000341735_02189"/>
<dbReference type="NCBIfam" id="TIGR01575">
    <property type="entry name" value="rimI"/>
    <property type="match status" value="1"/>
</dbReference>
<dbReference type="AlphaFoldDB" id="A0A4P9UK26"/>
<dbReference type="OrthoDB" id="9796919at2"/>
<comment type="catalytic activity">
    <reaction evidence="2">
        <text>N-terminal L-alanyl-[ribosomal protein bS18] + acetyl-CoA = N-terminal N(alpha)-acetyl-L-alanyl-[ribosomal protein bS18] + CoA + H(+)</text>
        <dbReference type="Rhea" id="RHEA:43756"/>
        <dbReference type="Rhea" id="RHEA-COMP:10676"/>
        <dbReference type="Rhea" id="RHEA-COMP:10677"/>
        <dbReference type="ChEBI" id="CHEBI:15378"/>
        <dbReference type="ChEBI" id="CHEBI:57287"/>
        <dbReference type="ChEBI" id="CHEBI:57288"/>
        <dbReference type="ChEBI" id="CHEBI:64718"/>
        <dbReference type="ChEBI" id="CHEBI:83683"/>
        <dbReference type="EC" id="2.3.1.266"/>
    </reaction>
</comment>
<dbReference type="EMBL" id="CP035467">
    <property type="protein sequence ID" value="QCW81524.1"/>
    <property type="molecule type" value="Genomic_DNA"/>
</dbReference>
<dbReference type="InterPro" id="IPR006464">
    <property type="entry name" value="AcTrfase_RimI/Ard1"/>
</dbReference>
<reference evidence="5" key="1">
    <citation type="journal article" date="2019" name="J. Bacteriol.">
        <title>A Mutagenic Screen Identifies a TonB-Dependent Receptor Required for the Lanthanide Metal Switch in the Type I Methanotroph 'Methylotuvimicrobium buryatense' 5GB1C.</title>
        <authorList>
            <person name="Groom J.D."/>
            <person name="Ford S.M."/>
            <person name="Pesesky M.W."/>
            <person name="Lidstrom M.E."/>
        </authorList>
    </citation>
    <scope>NUCLEOTIDE SEQUENCE [LARGE SCALE GENOMIC DNA]</scope>
    <source>
        <strain evidence="5">5GB1C</strain>
    </source>
</reference>
<evidence type="ECO:0000256" key="2">
    <source>
        <dbReference type="HAMAP-Rule" id="MF_02210"/>
    </source>
</evidence>
<feature type="binding site" evidence="2">
    <location>
        <position position="141"/>
    </location>
    <ligand>
        <name>acetyl-CoA</name>
        <dbReference type="ChEBI" id="CHEBI:57288"/>
    </ligand>
</feature>
<dbReference type="InterPro" id="IPR016181">
    <property type="entry name" value="Acyl_CoA_acyltransferase"/>
</dbReference>
<sequence>MRELLQRFKDIVVYDADREFYAKIFPDSVSRDDLLRMRRMTGKDLSAVLTIENTNYDFPWSEGVFKDCFKAGYSCWVCEDVDRILGYSIVSIAVGEAHILNISVAPEDQGQGVGRKMLTHLVDVARWYKTETVFLEVRPSNIGAIALYQKMGFNEIGIRKDYYPAQEGREDALMLALELFY</sequence>
<dbReference type="HAMAP" id="MF_02210">
    <property type="entry name" value="RimI"/>
    <property type="match status" value="1"/>
</dbReference>
<dbReference type="InterPro" id="IPR050769">
    <property type="entry name" value="NAT_camello-type"/>
</dbReference>
<dbReference type="GO" id="GO:0005737">
    <property type="term" value="C:cytoplasm"/>
    <property type="evidence" value="ECO:0007669"/>
    <property type="project" value="UniProtKB-SubCell"/>
</dbReference>
<dbReference type="CDD" id="cd04301">
    <property type="entry name" value="NAT_SF"/>
    <property type="match status" value="1"/>
</dbReference>
<dbReference type="PANTHER" id="PTHR13947">
    <property type="entry name" value="GNAT FAMILY N-ACETYLTRANSFERASE"/>
    <property type="match status" value="1"/>
</dbReference>
<feature type="domain" description="N-acetyltransferase" evidence="3">
    <location>
        <begin position="35"/>
        <end position="176"/>
    </location>
</feature>
<dbReference type="PROSITE" id="PS51186">
    <property type="entry name" value="GNAT"/>
    <property type="match status" value="1"/>
</dbReference>
<evidence type="ECO:0000259" key="3">
    <source>
        <dbReference type="PROSITE" id="PS51186"/>
    </source>
</evidence>
<proteinExistence type="inferred from homology"/>
<keyword evidence="2" id="KW-0012">Acyltransferase</keyword>
<dbReference type="Proteomes" id="UP000305881">
    <property type="component" value="Chromosome"/>
</dbReference>
<dbReference type="Pfam" id="PF00583">
    <property type="entry name" value="Acetyltransf_1"/>
    <property type="match status" value="1"/>
</dbReference>
<dbReference type="InterPro" id="IPR043690">
    <property type="entry name" value="RimI"/>
</dbReference>
<dbReference type="PANTHER" id="PTHR13947:SF37">
    <property type="entry name" value="LD18367P"/>
    <property type="match status" value="1"/>
</dbReference>